<accession>A0A151GAK4</accession>
<dbReference type="SUPFAM" id="SSF53901">
    <property type="entry name" value="Thiolase-like"/>
    <property type="match status" value="1"/>
</dbReference>
<dbReference type="GeneID" id="63718720"/>
<name>A0A151GAK4_DRECN</name>
<dbReference type="RefSeq" id="XP_040653472.1">
    <property type="nucleotide sequence ID" value="XM_040803368.1"/>
</dbReference>
<feature type="region of interest" description="Disordered" evidence="1">
    <location>
        <begin position="285"/>
        <end position="306"/>
    </location>
</feature>
<reference evidence="3 4" key="1">
    <citation type="journal article" date="2016" name="Sci. Rep.">
        <title>Insights into Adaptations to a Near-Obligate Nematode Endoparasitic Lifestyle from the Finished Genome of Drechmeria coniospora.</title>
        <authorList>
            <person name="Zhang L."/>
            <person name="Zhou Z."/>
            <person name="Guo Q."/>
            <person name="Fokkens L."/>
            <person name="Miskei M."/>
            <person name="Pocsi I."/>
            <person name="Zhang W."/>
            <person name="Chen M."/>
            <person name="Wang L."/>
            <person name="Sun Y."/>
            <person name="Donzelli B.G."/>
            <person name="Gibson D.M."/>
            <person name="Nelson D.R."/>
            <person name="Luo J.G."/>
            <person name="Rep M."/>
            <person name="Liu H."/>
            <person name="Yang S."/>
            <person name="Wang J."/>
            <person name="Krasnoff S.B."/>
            <person name="Xu Y."/>
            <person name="Molnar I."/>
            <person name="Lin M."/>
        </authorList>
    </citation>
    <scope>NUCLEOTIDE SEQUENCE [LARGE SCALE GENOMIC DNA]</scope>
    <source>
        <strain evidence="3 4">ARSEF 6962</strain>
    </source>
</reference>
<dbReference type="Pfam" id="PF00109">
    <property type="entry name" value="ketoacyl-synt"/>
    <property type="match status" value="1"/>
</dbReference>
<protein>
    <recommendedName>
        <fullName evidence="2">Beta-ketoacyl synthase-like N-terminal domain-containing protein</fullName>
    </recommendedName>
</protein>
<dbReference type="AlphaFoldDB" id="A0A151GAK4"/>
<comment type="caution">
    <text evidence="3">The sequence shown here is derived from an EMBL/GenBank/DDBJ whole genome shotgun (WGS) entry which is preliminary data.</text>
</comment>
<dbReference type="InterPro" id="IPR016039">
    <property type="entry name" value="Thiolase-like"/>
</dbReference>
<dbReference type="STRING" id="98403.A0A151GAK4"/>
<dbReference type="InParanoid" id="A0A151GAK4"/>
<dbReference type="Gene3D" id="3.40.47.10">
    <property type="match status" value="1"/>
</dbReference>
<dbReference type="GO" id="GO:0016746">
    <property type="term" value="F:acyltransferase activity"/>
    <property type="evidence" value="ECO:0007669"/>
    <property type="project" value="InterPro"/>
</dbReference>
<dbReference type="InterPro" id="IPR014030">
    <property type="entry name" value="Ketoacyl_synth_N"/>
</dbReference>
<evidence type="ECO:0000313" key="4">
    <source>
        <dbReference type="Proteomes" id="UP000076580"/>
    </source>
</evidence>
<keyword evidence="4" id="KW-1185">Reference proteome</keyword>
<sequence length="453" mass="48523">MAPNGHFFAFFGSTGVGPVAAGWWWMEVDLSDSCSASFGSLVADGSATHHAYYIGGIAYVPGGGNYFYGWASAPTSDNGAGPWTETLLSPKVDTLREAFSSPPKSCGKSFHIFTIYQLVRKFYDREIKTWAELITTLGVEAPDPTKDESSQKVAQYGINSMHVKSFFKYLMDIPNDYWTNIPTDADPTAIRVRDGVAIEDDMALRSILPQIRPKRGCRSAEEEAAVKALAKRRRLMASSAAGNQYPAAQPSWPADAGGRAFALPGPDMPHRVDYDSLYPVPPSIGQRPASAVTPTPNDAGLGGNSPYINSANRVNGANGVNGASGLYTNSHCDTYANGGQTAIIIPIPTENTKPHEIGIDAPPSAQRPFQPVAICGMACRLPGGIHSPSELWSFLHAGKDARGPVPPTRYNISTYNSPDKKPGSIIARSTNDLAALATSFSIPRTEVETLDPQ</sequence>
<feature type="domain" description="Beta-ketoacyl synthase-like N-terminal" evidence="2">
    <location>
        <begin position="370"/>
        <end position="453"/>
    </location>
</feature>
<dbReference type="GO" id="GO:0003688">
    <property type="term" value="F:DNA replication origin binding"/>
    <property type="evidence" value="ECO:0007669"/>
    <property type="project" value="TreeGrafter"/>
</dbReference>
<dbReference type="PANTHER" id="PTHR42048">
    <property type="entry name" value="ARS-BINDING PROTEIN 2"/>
    <property type="match status" value="1"/>
</dbReference>
<dbReference type="EMBL" id="LAYC01000003">
    <property type="protein sequence ID" value="KYK54120.1"/>
    <property type="molecule type" value="Genomic_DNA"/>
</dbReference>
<dbReference type="Proteomes" id="UP000076580">
    <property type="component" value="Chromosome 03"/>
</dbReference>
<evidence type="ECO:0000259" key="2">
    <source>
        <dbReference type="Pfam" id="PF00109"/>
    </source>
</evidence>
<dbReference type="Pfam" id="PF09441">
    <property type="entry name" value="Abp2"/>
    <property type="match status" value="1"/>
</dbReference>
<dbReference type="PANTHER" id="PTHR42048:SF1">
    <property type="entry name" value="ARS-BINDING PROTEIN 2"/>
    <property type="match status" value="1"/>
</dbReference>
<organism evidence="3 4">
    <name type="scientific">Drechmeria coniospora</name>
    <name type="common">Nematophagous fungus</name>
    <name type="synonym">Meria coniospora</name>
    <dbReference type="NCBI Taxonomy" id="98403"/>
    <lineage>
        <taxon>Eukaryota</taxon>
        <taxon>Fungi</taxon>
        <taxon>Dikarya</taxon>
        <taxon>Ascomycota</taxon>
        <taxon>Pezizomycotina</taxon>
        <taxon>Sordariomycetes</taxon>
        <taxon>Hypocreomycetidae</taxon>
        <taxon>Hypocreales</taxon>
        <taxon>Ophiocordycipitaceae</taxon>
        <taxon>Drechmeria</taxon>
    </lineage>
</organism>
<evidence type="ECO:0000313" key="3">
    <source>
        <dbReference type="EMBL" id="KYK54120.1"/>
    </source>
</evidence>
<evidence type="ECO:0000256" key="1">
    <source>
        <dbReference type="SAM" id="MobiDB-lite"/>
    </source>
</evidence>
<gene>
    <name evidence="3" type="ORF">DCS_06077</name>
</gene>
<dbReference type="InterPro" id="IPR018562">
    <property type="entry name" value="ARS-binding_2"/>
</dbReference>
<proteinExistence type="predicted"/>